<proteinExistence type="predicted"/>
<organism evidence="1 2">
    <name type="scientific">Aquilegia coerulea</name>
    <name type="common">Rocky mountain columbine</name>
    <dbReference type="NCBI Taxonomy" id="218851"/>
    <lineage>
        <taxon>Eukaryota</taxon>
        <taxon>Viridiplantae</taxon>
        <taxon>Streptophyta</taxon>
        <taxon>Embryophyta</taxon>
        <taxon>Tracheophyta</taxon>
        <taxon>Spermatophyta</taxon>
        <taxon>Magnoliopsida</taxon>
        <taxon>Ranunculales</taxon>
        <taxon>Ranunculaceae</taxon>
        <taxon>Thalictroideae</taxon>
        <taxon>Aquilegia</taxon>
    </lineage>
</organism>
<protein>
    <submittedName>
        <fullName evidence="1">Uncharacterized protein</fullName>
    </submittedName>
</protein>
<dbReference type="OrthoDB" id="1937206at2759"/>
<dbReference type="AlphaFoldDB" id="A0A2G5EXW2"/>
<evidence type="ECO:0000313" key="2">
    <source>
        <dbReference type="Proteomes" id="UP000230069"/>
    </source>
</evidence>
<accession>A0A2G5EXW2</accession>
<keyword evidence="2" id="KW-1185">Reference proteome</keyword>
<evidence type="ECO:0000313" key="1">
    <source>
        <dbReference type="EMBL" id="PIA60598.1"/>
    </source>
</evidence>
<gene>
    <name evidence="1" type="ORF">AQUCO_00300237v1</name>
</gene>
<name>A0A2G5EXW2_AQUCA</name>
<reference evidence="1 2" key="1">
    <citation type="submission" date="2017-09" db="EMBL/GenBank/DDBJ databases">
        <title>WGS assembly of Aquilegia coerulea Goldsmith.</title>
        <authorList>
            <person name="Hodges S."/>
            <person name="Kramer E."/>
            <person name="Nordborg M."/>
            <person name="Tomkins J."/>
            <person name="Borevitz J."/>
            <person name="Derieg N."/>
            <person name="Yan J."/>
            <person name="Mihaltcheva S."/>
            <person name="Hayes R.D."/>
            <person name="Rokhsar D."/>
        </authorList>
    </citation>
    <scope>NUCLEOTIDE SEQUENCE [LARGE SCALE GENOMIC DNA]</scope>
    <source>
        <strain evidence="2">cv. Goldsmith</strain>
    </source>
</reference>
<dbReference type="EMBL" id="KZ305020">
    <property type="protein sequence ID" value="PIA60598.1"/>
    <property type="molecule type" value="Genomic_DNA"/>
</dbReference>
<dbReference type="Proteomes" id="UP000230069">
    <property type="component" value="Unassembled WGS sequence"/>
</dbReference>
<dbReference type="InParanoid" id="A0A2G5EXW2"/>
<sequence>MKNNLRFNKKGLPNLKAGVRYKRENIRWPTSKCHHMVLERMKVHSNYFSPVCEETRLQITSLLKKILYTP</sequence>